<dbReference type="GO" id="GO:0003700">
    <property type="term" value="F:DNA-binding transcription factor activity"/>
    <property type="evidence" value="ECO:0007669"/>
    <property type="project" value="InterPro"/>
</dbReference>
<dbReference type="Pfam" id="PF00126">
    <property type="entry name" value="HTH_1"/>
    <property type="match status" value="1"/>
</dbReference>
<dbReference type="InterPro" id="IPR000847">
    <property type="entry name" value="LysR_HTH_N"/>
</dbReference>
<evidence type="ECO:0000259" key="5">
    <source>
        <dbReference type="PROSITE" id="PS50931"/>
    </source>
</evidence>
<dbReference type="FunFam" id="1.10.10.10:FF:000001">
    <property type="entry name" value="LysR family transcriptional regulator"/>
    <property type="match status" value="1"/>
</dbReference>
<evidence type="ECO:0000256" key="1">
    <source>
        <dbReference type="ARBA" id="ARBA00009437"/>
    </source>
</evidence>
<dbReference type="Pfam" id="PF03466">
    <property type="entry name" value="LysR_substrate"/>
    <property type="match status" value="1"/>
</dbReference>
<gene>
    <name evidence="6" type="ORF">CtesDRAFT_PD3675</name>
</gene>
<reference evidence="6 7" key="1">
    <citation type="journal article" date="2004" name="Appl. Environ. Microbiol.">
        <title>Mineralization of individual congeners of linear alkylbenzenesulfonate by defined pairs of heterotrophic bacteria.</title>
        <authorList>
            <person name="Schleheck D."/>
            <person name="Knepper T.P."/>
            <person name="Fischer K."/>
            <person name="Cook A.M."/>
        </authorList>
    </citation>
    <scope>NUCLEOTIDE SEQUENCE [LARGE SCALE GENOMIC DNA]</scope>
    <source>
        <strain evidence="7">DSM 14576 / KF-1</strain>
    </source>
</reference>
<dbReference type="PANTHER" id="PTHR30537">
    <property type="entry name" value="HTH-TYPE TRANSCRIPTIONAL REGULATOR"/>
    <property type="match status" value="1"/>
</dbReference>
<evidence type="ECO:0000256" key="4">
    <source>
        <dbReference type="ARBA" id="ARBA00023163"/>
    </source>
</evidence>
<dbReference type="Gene3D" id="1.10.10.10">
    <property type="entry name" value="Winged helix-like DNA-binding domain superfamily/Winged helix DNA-binding domain"/>
    <property type="match status" value="1"/>
</dbReference>
<dbReference type="FunFam" id="3.40.190.290:FF:000001">
    <property type="entry name" value="Transcriptional regulator, LysR family"/>
    <property type="match status" value="1"/>
</dbReference>
<dbReference type="CDD" id="cd08472">
    <property type="entry name" value="PBP2_CrgA_like_3"/>
    <property type="match status" value="1"/>
</dbReference>
<dbReference type="Proteomes" id="UP000003039">
    <property type="component" value="Unassembled WGS sequence"/>
</dbReference>
<dbReference type="eggNOG" id="COG0583">
    <property type="taxonomic scope" value="Bacteria"/>
</dbReference>
<dbReference type="Gene3D" id="3.40.190.290">
    <property type="match status" value="1"/>
</dbReference>
<organism evidence="6 7">
    <name type="scientific">Comamonas testosteroni (strain DSM 14576 / KF-1)</name>
    <name type="common">Pseudomonas testosteroni</name>
    <dbReference type="NCBI Taxonomy" id="399795"/>
    <lineage>
        <taxon>Bacteria</taxon>
        <taxon>Pseudomonadati</taxon>
        <taxon>Pseudomonadota</taxon>
        <taxon>Betaproteobacteria</taxon>
        <taxon>Burkholderiales</taxon>
        <taxon>Comamonadaceae</taxon>
        <taxon>Comamonas</taxon>
    </lineage>
</organism>
<dbReference type="InterPro" id="IPR005119">
    <property type="entry name" value="LysR_subst-bd"/>
</dbReference>
<protein>
    <submittedName>
        <fullName evidence="6">Transcriptional regulator, LysR family</fullName>
    </submittedName>
</protein>
<keyword evidence="3" id="KW-0238">DNA-binding</keyword>
<dbReference type="GO" id="GO:0006351">
    <property type="term" value="P:DNA-templated transcription"/>
    <property type="evidence" value="ECO:0007669"/>
    <property type="project" value="TreeGrafter"/>
</dbReference>
<dbReference type="InterPro" id="IPR036390">
    <property type="entry name" value="WH_DNA-bd_sf"/>
</dbReference>
<dbReference type="InterPro" id="IPR036388">
    <property type="entry name" value="WH-like_DNA-bd_sf"/>
</dbReference>
<evidence type="ECO:0000256" key="2">
    <source>
        <dbReference type="ARBA" id="ARBA00023015"/>
    </source>
</evidence>
<evidence type="ECO:0000256" key="3">
    <source>
        <dbReference type="ARBA" id="ARBA00023125"/>
    </source>
</evidence>
<sequence length="322" mass="35865">MNKHLDKDLTVHFENTIKSMDFNALHVFTRVAELSSFTLAADQLGLTKSRVSTVVQQLERQLGTRLLQRTTRHVRLTADGEQFLERSKELMADLEQLQAMFQPATSGLRGSLRIDMPNTLARDVVLPKLPEFLSAHPLLEVGISTSDRRVDVVQEGFDCVVRIGPLADTDLIARTLGALEMCNLASPAYLERHGTPATLADLSRHRIIHYANQLGRHGAGWEYQRGRETALQPMRCALVVNGTDAYQAACLAGLGLIQAPVRGARHLLDQGLLVEVMPDFKAAPMPVSLLYPHRRHIAPRVTAFLNWITEVLQPHLTGMHRS</sequence>
<evidence type="ECO:0000313" key="7">
    <source>
        <dbReference type="Proteomes" id="UP000003039"/>
    </source>
</evidence>
<proteinExistence type="inferred from homology"/>
<name>B7X4U9_COMTK</name>
<dbReference type="SUPFAM" id="SSF53850">
    <property type="entry name" value="Periplasmic binding protein-like II"/>
    <property type="match status" value="1"/>
</dbReference>
<dbReference type="AlphaFoldDB" id="B7X4U9"/>
<dbReference type="EMBL" id="AAUJ02000001">
    <property type="protein sequence ID" value="EED68727.1"/>
    <property type="molecule type" value="Genomic_DNA"/>
</dbReference>
<keyword evidence="4" id="KW-0804">Transcription</keyword>
<accession>B7X4U9</accession>
<comment type="similarity">
    <text evidence="1">Belongs to the LysR transcriptional regulatory family.</text>
</comment>
<dbReference type="InterPro" id="IPR058163">
    <property type="entry name" value="LysR-type_TF_proteobact-type"/>
</dbReference>
<dbReference type="PANTHER" id="PTHR30537:SF72">
    <property type="entry name" value="LYSR FAMILY TRANSCRIPTIONAL REGULATOR"/>
    <property type="match status" value="1"/>
</dbReference>
<comment type="caution">
    <text evidence="6">The sequence shown here is derived from an EMBL/GenBank/DDBJ whole genome shotgun (WGS) entry which is preliminary data.</text>
</comment>
<feature type="domain" description="HTH lysR-type" evidence="5">
    <location>
        <begin position="20"/>
        <end position="77"/>
    </location>
</feature>
<dbReference type="PROSITE" id="PS50931">
    <property type="entry name" value="HTH_LYSR"/>
    <property type="match status" value="1"/>
</dbReference>
<evidence type="ECO:0000313" key="6">
    <source>
        <dbReference type="EMBL" id="EED68727.1"/>
    </source>
</evidence>
<dbReference type="SUPFAM" id="SSF46785">
    <property type="entry name" value="Winged helix' DNA-binding domain"/>
    <property type="match status" value="1"/>
</dbReference>
<keyword evidence="2" id="KW-0805">Transcription regulation</keyword>
<dbReference type="GO" id="GO:0043565">
    <property type="term" value="F:sequence-specific DNA binding"/>
    <property type="evidence" value="ECO:0007669"/>
    <property type="project" value="TreeGrafter"/>
</dbReference>